<reference evidence="3" key="1">
    <citation type="submission" date="2016-07" db="EMBL/GenBank/DDBJ databases">
        <title>Multiple horizontal gene transfer events from other fungi enriched the ability of initially mycotrophic Trichoderma (Ascomycota) to feed on dead plant biomass.</title>
        <authorList>
            <consortium name="DOE Joint Genome Institute"/>
            <person name="Atanasova L."/>
            <person name="Chenthamara K."/>
            <person name="Zhang J."/>
            <person name="Grujic M."/>
            <person name="Henrissat B."/>
            <person name="Kuo A."/>
            <person name="Aerts A."/>
            <person name="Salamov A."/>
            <person name="Lipzen A."/>
            <person name="Labutti K."/>
            <person name="Barry K."/>
            <person name="Miao Y."/>
            <person name="Rahimi M.J."/>
            <person name="Shen Q."/>
            <person name="Grigoriev I.V."/>
            <person name="Kubicek C.P."/>
            <person name="Druzhinina I.S."/>
        </authorList>
    </citation>
    <scope>NUCLEOTIDE SEQUENCE [LARGE SCALE GENOMIC DNA]</scope>
    <source>
        <strain evidence="3">TUCIM 6016</strain>
    </source>
</reference>
<dbReference type="AlphaFoldDB" id="A0A2T4AY63"/>
<gene>
    <name evidence="2" type="ORF">BBK36DRAFT_1130164</name>
</gene>
<dbReference type="OrthoDB" id="5224669at2759"/>
<sequence length="125" mass="13608">MRLTSSIICLSLSASVAHSAIAIGNQIREGGTHFNVAWTEGLNPCQADVAIGPESGRECNKNFRLDGTDYYLVGCTDPDTGYAQNPQRLRRVKDNSLYGTCAPVKKKEIDCKGSTHNVVKRYLCG</sequence>
<dbReference type="RefSeq" id="XP_024745320.1">
    <property type="nucleotide sequence ID" value="XM_024891812.1"/>
</dbReference>
<evidence type="ECO:0000313" key="2">
    <source>
        <dbReference type="EMBL" id="PTB62000.1"/>
    </source>
</evidence>
<keyword evidence="1" id="KW-0732">Signal</keyword>
<dbReference type="EMBL" id="KZ680225">
    <property type="protein sequence ID" value="PTB62000.1"/>
    <property type="molecule type" value="Genomic_DNA"/>
</dbReference>
<evidence type="ECO:0000256" key="1">
    <source>
        <dbReference type="SAM" id="SignalP"/>
    </source>
</evidence>
<proteinExistence type="predicted"/>
<dbReference type="GeneID" id="36599930"/>
<accession>A0A2T4AY63</accession>
<evidence type="ECO:0000313" key="3">
    <source>
        <dbReference type="Proteomes" id="UP000241546"/>
    </source>
</evidence>
<evidence type="ECO:0008006" key="4">
    <source>
        <dbReference type="Google" id="ProtNLM"/>
    </source>
</evidence>
<protein>
    <recommendedName>
        <fullName evidence="4">SSCRP protein</fullName>
    </recommendedName>
</protein>
<feature type="signal peptide" evidence="1">
    <location>
        <begin position="1"/>
        <end position="22"/>
    </location>
</feature>
<keyword evidence="3" id="KW-1185">Reference proteome</keyword>
<organism evidence="2 3">
    <name type="scientific">Trichoderma citrinoviride</name>
    <dbReference type="NCBI Taxonomy" id="58853"/>
    <lineage>
        <taxon>Eukaryota</taxon>
        <taxon>Fungi</taxon>
        <taxon>Dikarya</taxon>
        <taxon>Ascomycota</taxon>
        <taxon>Pezizomycotina</taxon>
        <taxon>Sordariomycetes</taxon>
        <taxon>Hypocreomycetidae</taxon>
        <taxon>Hypocreales</taxon>
        <taxon>Hypocreaceae</taxon>
        <taxon>Trichoderma</taxon>
    </lineage>
</organism>
<dbReference type="Proteomes" id="UP000241546">
    <property type="component" value="Unassembled WGS sequence"/>
</dbReference>
<feature type="chain" id="PRO_5015604447" description="SSCRP protein" evidence="1">
    <location>
        <begin position="23"/>
        <end position="125"/>
    </location>
</feature>
<name>A0A2T4AY63_9HYPO</name>